<dbReference type="Gene3D" id="1.10.700.10">
    <property type="entry name" value="Dioxygenase LigAB, LigA subunit"/>
    <property type="match status" value="1"/>
</dbReference>
<reference evidence="2 3" key="1">
    <citation type="submission" date="2018-04" db="EMBL/GenBank/DDBJ databases">
        <title>Genomic Encyclopedia of Type Strains, Phase IV (KMG-IV): sequencing the most valuable type-strain genomes for metagenomic binning, comparative biology and taxonomic classification.</title>
        <authorList>
            <person name="Goeker M."/>
        </authorList>
    </citation>
    <scope>NUCLEOTIDE SEQUENCE [LARGE SCALE GENOMIC DNA]</scope>
    <source>
        <strain evidence="2 3">DSM 10065</strain>
    </source>
</reference>
<protein>
    <submittedName>
        <fullName evidence="2">Aromatic-ring opening dioxygenase LigAB LigA subunit</fullName>
    </submittedName>
</protein>
<dbReference type="GO" id="GO:0051213">
    <property type="term" value="F:dioxygenase activity"/>
    <property type="evidence" value="ECO:0007669"/>
    <property type="project" value="UniProtKB-KW"/>
</dbReference>
<keyword evidence="3" id="KW-1185">Reference proteome</keyword>
<organism evidence="2 3">
    <name type="scientific">Pusillimonas noertemannii</name>
    <dbReference type="NCBI Taxonomy" id="305977"/>
    <lineage>
        <taxon>Bacteria</taxon>
        <taxon>Pseudomonadati</taxon>
        <taxon>Pseudomonadota</taxon>
        <taxon>Betaproteobacteria</taxon>
        <taxon>Burkholderiales</taxon>
        <taxon>Alcaligenaceae</taxon>
        <taxon>Pusillimonas</taxon>
    </lineage>
</organism>
<evidence type="ECO:0000313" key="3">
    <source>
        <dbReference type="Proteomes" id="UP000246145"/>
    </source>
</evidence>
<dbReference type="InterPro" id="IPR036622">
    <property type="entry name" value="LigA_sf"/>
</dbReference>
<gene>
    <name evidence="2" type="ORF">C7440_3816</name>
</gene>
<dbReference type="InterPro" id="IPR011986">
    <property type="entry name" value="Xdiol_dOase_LigA"/>
</dbReference>
<dbReference type="SUPFAM" id="SSF48076">
    <property type="entry name" value="LigA subunit of an aromatic-ring-opening dioxygenase LigAB"/>
    <property type="match status" value="1"/>
</dbReference>
<evidence type="ECO:0000259" key="1">
    <source>
        <dbReference type="Pfam" id="PF07746"/>
    </source>
</evidence>
<evidence type="ECO:0000313" key="2">
    <source>
        <dbReference type="EMBL" id="PVY60217.1"/>
    </source>
</evidence>
<dbReference type="RefSeq" id="WP_116519571.1">
    <property type="nucleotide sequence ID" value="NZ_JACCEX010000009.1"/>
</dbReference>
<dbReference type="Proteomes" id="UP000246145">
    <property type="component" value="Unassembled WGS sequence"/>
</dbReference>
<dbReference type="EMBL" id="QEKO01000011">
    <property type="protein sequence ID" value="PVY60217.1"/>
    <property type="molecule type" value="Genomic_DNA"/>
</dbReference>
<dbReference type="AlphaFoldDB" id="A0A2U1CHB6"/>
<proteinExistence type="predicted"/>
<keyword evidence="2" id="KW-0560">Oxidoreductase</keyword>
<dbReference type="STRING" id="1231391.GCA_000308195_01154"/>
<dbReference type="OrthoDB" id="8685817at2"/>
<name>A0A2U1CHB6_9BURK</name>
<dbReference type="Pfam" id="PF07746">
    <property type="entry name" value="LigA"/>
    <property type="match status" value="1"/>
</dbReference>
<feature type="domain" description="Extradiol ring-cleavage dioxygenase LigAB LigA subunit" evidence="1">
    <location>
        <begin position="13"/>
        <end position="76"/>
    </location>
</feature>
<accession>A0A2U1CHB6</accession>
<sequence>MGIQDTDRTLPSNRMVFELRRDQERYQQFQQDIEASMQHFGLTEPERQAWRNMDIAGLARMGVHPYFLPQISRLFKGGGYNHNTSDAARLYAEKMGIQQEDN</sequence>
<keyword evidence="2" id="KW-0223">Dioxygenase</keyword>
<comment type="caution">
    <text evidence="2">The sequence shown here is derived from an EMBL/GenBank/DDBJ whole genome shotgun (WGS) entry which is preliminary data.</text>
</comment>